<evidence type="ECO:0000313" key="2">
    <source>
        <dbReference type="Proteomes" id="UP000694428"/>
    </source>
</evidence>
<dbReference type="Ensembl" id="ENSPSTT00000014080.1">
    <property type="protein sequence ID" value="ENSPSTP00000013429.1"/>
    <property type="gene ID" value="ENSPSTG00000009504.1"/>
</dbReference>
<reference evidence="1" key="2">
    <citation type="submission" date="2025-09" db="UniProtKB">
        <authorList>
            <consortium name="Ensembl"/>
        </authorList>
    </citation>
    <scope>IDENTIFICATION</scope>
</reference>
<dbReference type="Proteomes" id="UP000694428">
    <property type="component" value="Unplaced"/>
</dbReference>
<organism evidence="1 2">
    <name type="scientific">Pavo cristatus</name>
    <name type="common">Indian peafowl</name>
    <name type="synonym">Blue peafowl</name>
    <dbReference type="NCBI Taxonomy" id="9049"/>
    <lineage>
        <taxon>Eukaryota</taxon>
        <taxon>Metazoa</taxon>
        <taxon>Chordata</taxon>
        <taxon>Craniata</taxon>
        <taxon>Vertebrata</taxon>
        <taxon>Euteleostomi</taxon>
        <taxon>Archelosauria</taxon>
        <taxon>Archosauria</taxon>
        <taxon>Dinosauria</taxon>
        <taxon>Saurischia</taxon>
        <taxon>Theropoda</taxon>
        <taxon>Coelurosauria</taxon>
        <taxon>Aves</taxon>
        <taxon>Neognathae</taxon>
        <taxon>Galloanserae</taxon>
        <taxon>Galliformes</taxon>
        <taxon>Phasianidae</taxon>
        <taxon>Phasianinae</taxon>
        <taxon>Pavo</taxon>
    </lineage>
</organism>
<proteinExistence type="predicted"/>
<sequence length="71" mass="7529">MSQAGSPGRAYDFLLKFLLVGDSDVGKGEILASLQDGAAESPYGYHMGKGRPWLQGSELSLALFCTCCLSL</sequence>
<name>A0A8C9FBG1_PAVCR</name>
<protein>
    <recommendedName>
        <fullName evidence="3">Ras-related protein Rab-40C</fullName>
    </recommendedName>
</protein>
<evidence type="ECO:0008006" key="3">
    <source>
        <dbReference type="Google" id="ProtNLM"/>
    </source>
</evidence>
<reference evidence="1" key="1">
    <citation type="submission" date="2025-08" db="UniProtKB">
        <authorList>
            <consortium name="Ensembl"/>
        </authorList>
    </citation>
    <scope>IDENTIFICATION</scope>
</reference>
<accession>A0A8C9FBG1</accession>
<keyword evidence="2" id="KW-1185">Reference proteome</keyword>
<evidence type="ECO:0000313" key="1">
    <source>
        <dbReference type="Ensembl" id="ENSPSTP00000013429.1"/>
    </source>
</evidence>
<dbReference type="AlphaFoldDB" id="A0A8C9FBG1"/>